<name>A0A3B0ZF90_9ZZZZ</name>
<gene>
    <name evidence="3" type="ORF">MNBD_GAMMA22-2324</name>
</gene>
<evidence type="ECO:0000256" key="1">
    <source>
        <dbReference type="SAM" id="MobiDB-lite"/>
    </source>
</evidence>
<sequence>MKLITKLLILLFTLMVSYSVTAQNRGINIESVANKKPSIISKGIYRAVIIGNNNYTDKAGRWPSLKTAVTDARALKKILIANYGFVDVKLLENATRRDVLIELEALSKRVLSNDHVLVYYAGHGYIDNDSQKGYWVPTDAIGVDQTTFLRNSTIRDEMTVIASRAKHSLLISDSCFSGSLLRRGNRGIRSDLKTEKYYQKILNKKSVQIMSAGGLEYVDDSYKKSGHSPFSYFLLSELKNNDQALLTLSELSSNVSKAVANNVDQVPESGVLQGAGDELGEFVFIKIDVTVPGVDKNKVKVKVNIISDDKTATTAKKPINNKPSTTKNIEKITDKKTTHQFRPMPTL</sequence>
<dbReference type="Gene3D" id="3.40.50.1460">
    <property type="match status" value="1"/>
</dbReference>
<reference evidence="3" key="1">
    <citation type="submission" date="2018-06" db="EMBL/GenBank/DDBJ databases">
        <authorList>
            <person name="Zhirakovskaya E."/>
        </authorList>
    </citation>
    <scope>NUCLEOTIDE SEQUENCE</scope>
</reference>
<accession>A0A3B0ZF90</accession>
<dbReference type="PANTHER" id="PTHR22576:SF37">
    <property type="entry name" value="MUCOSA-ASSOCIATED LYMPHOID TISSUE LYMPHOMA TRANSLOCATION PROTEIN 1"/>
    <property type="match status" value="1"/>
</dbReference>
<feature type="domain" description="Peptidase C14 caspase" evidence="2">
    <location>
        <begin position="46"/>
        <end position="268"/>
    </location>
</feature>
<dbReference type="GO" id="GO:0006508">
    <property type="term" value="P:proteolysis"/>
    <property type="evidence" value="ECO:0007669"/>
    <property type="project" value="InterPro"/>
</dbReference>
<organism evidence="3">
    <name type="scientific">hydrothermal vent metagenome</name>
    <dbReference type="NCBI Taxonomy" id="652676"/>
    <lineage>
        <taxon>unclassified sequences</taxon>
        <taxon>metagenomes</taxon>
        <taxon>ecological metagenomes</taxon>
    </lineage>
</organism>
<feature type="region of interest" description="Disordered" evidence="1">
    <location>
        <begin position="314"/>
        <end position="347"/>
    </location>
</feature>
<dbReference type="SUPFAM" id="SSF52129">
    <property type="entry name" value="Caspase-like"/>
    <property type="match status" value="1"/>
</dbReference>
<protein>
    <recommendedName>
        <fullName evidence="2">Peptidase C14 caspase domain-containing protein</fullName>
    </recommendedName>
</protein>
<dbReference type="Pfam" id="PF00656">
    <property type="entry name" value="Peptidase_C14"/>
    <property type="match status" value="1"/>
</dbReference>
<dbReference type="EMBL" id="UOFS01000011">
    <property type="protein sequence ID" value="VAW92055.1"/>
    <property type="molecule type" value="Genomic_DNA"/>
</dbReference>
<evidence type="ECO:0000259" key="2">
    <source>
        <dbReference type="Pfam" id="PF00656"/>
    </source>
</evidence>
<dbReference type="PANTHER" id="PTHR22576">
    <property type="entry name" value="MUCOSA ASSOCIATED LYMPHOID TISSUE LYMPHOMA TRANSLOCATION PROTEIN 1/PARACASPASE"/>
    <property type="match status" value="1"/>
</dbReference>
<dbReference type="GO" id="GO:0004197">
    <property type="term" value="F:cysteine-type endopeptidase activity"/>
    <property type="evidence" value="ECO:0007669"/>
    <property type="project" value="InterPro"/>
</dbReference>
<feature type="compositionally biased region" description="Basic and acidic residues" evidence="1">
    <location>
        <begin position="328"/>
        <end position="337"/>
    </location>
</feature>
<dbReference type="AlphaFoldDB" id="A0A3B0ZF90"/>
<dbReference type="InterPro" id="IPR011600">
    <property type="entry name" value="Pept_C14_caspase"/>
</dbReference>
<evidence type="ECO:0000313" key="3">
    <source>
        <dbReference type="EMBL" id="VAW92055.1"/>
    </source>
</evidence>
<proteinExistence type="predicted"/>
<dbReference type="InterPro" id="IPR029030">
    <property type="entry name" value="Caspase-like_dom_sf"/>
</dbReference>
<dbReference type="InterPro" id="IPR052039">
    <property type="entry name" value="Caspase-related_regulators"/>
</dbReference>